<keyword evidence="1" id="KW-0863">Zinc-finger</keyword>
<dbReference type="PROSITE" id="PS50828">
    <property type="entry name" value="SMR"/>
    <property type="match status" value="1"/>
</dbReference>
<dbReference type="Gene3D" id="3.30.1370.110">
    <property type="match status" value="1"/>
</dbReference>
<evidence type="ECO:0000256" key="2">
    <source>
        <dbReference type="SAM" id="MobiDB-lite"/>
    </source>
</evidence>
<reference evidence="5" key="1">
    <citation type="submission" date="2023-06" db="EMBL/GenBank/DDBJ databases">
        <title>Survivors Of The Sea: Transcriptome response of Skeletonema marinoi to long-term dormancy.</title>
        <authorList>
            <person name="Pinder M.I.M."/>
            <person name="Kourtchenko O."/>
            <person name="Robertson E.K."/>
            <person name="Larsson T."/>
            <person name="Maumus F."/>
            <person name="Osuna-Cruz C.M."/>
            <person name="Vancaester E."/>
            <person name="Stenow R."/>
            <person name="Vandepoele K."/>
            <person name="Ploug H."/>
            <person name="Bruchert V."/>
            <person name="Godhe A."/>
            <person name="Topel M."/>
        </authorList>
    </citation>
    <scope>NUCLEOTIDE SEQUENCE</scope>
    <source>
        <strain evidence="5">R05AC</strain>
    </source>
</reference>
<proteinExistence type="predicted"/>
<feature type="region of interest" description="Disordered" evidence="2">
    <location>
        <begin position="1"/>
        <end position="22"/>
    </location>
</feature>
<evidence type="ECO:0000259" key="3">
    <source>
        <dbReference type="PROSITE" id="PS50103"/>
    </source>
</evidence>
<accession>A0AAD8YLJ9</accession>
<dbReference type="Pfam" id="PF01713">
    <property type="entry name" value="Smr"/>
    <property type="match status" value="1"/>
</dbReference>
<dbReference type="Proteomes" id="UP001224775">
    <property type="component" value="Unassembled WGS sequence"/>
</dbReference>
<feature type="compositionally biased region" description="Basic and acidic residues" evidence="2">
    <location>
        <begin position="8"/>
        <end position="18"/>
    </location>
</feature>
<dbReference type="InterPro" id="IPR002625">
    <property type="entry name" value="Smr_dom"/>
</dbReference>
<organism evidence="5 6">
    <name type="scientific">Skeletonema marinoi</name>
    <dbReference type="NCBI Taxonomy" id="267567"/>
    <lineage>
        <taxon>Eukaryota</taxon>
        <taxon>Sar</taxon>
        <taxon>Stramenopiles</taxon>
        <taxon>Ochrophyta</taxon>
        <taxon>Bacillariophyta</taxon>
        <taxon>Coscinodiscophyceae</taxon>
        <taxon>Thalassiosirophycidae</taxon>
        <taxon>Thalassiosirales</taxon>
        <taxon>Skeletonemataceae</taxon>
        <taxon>Skeletonema</taxon>
        <taxon>Skeletonema marinoi-dohrnii complex</taxon>
    </lineage>
</organism>
<keyword evidence="1" id="KW-0862">Zinc</keyword>
<dbReference type="SMART" id="SM00356">
    <property type="entry name" value="ZnF_C3H1"/>
    <property type="match status" value="1"/>
</dbReference>
<feature type="zinc finger region" description="C3H1-type" evidence="1">
    <location>
        <begin position="105"/>
        <end position="132"/>
    </location>
</feature>
<dbReference type="Gene3D" id="4.10.1000.10">
    <property type="entry name" value="Zinc finger, CCCH-type"/>
    <property type="match status" value="1"/>
</dbReference>
<comment type="caution">
    <text evidence="5">The sequence shown here is derived from an EMBL/GenBank/DDBJ whole genome shotgun (WGS) entry which is preliminary data.</text>
</comment>
<feature type="non-terminal residue" evidence="5">
    <location>
        <position position="1"/>
    </location>
</feature>
<name>A0AAD8YLJ9_9STRA</name>
<evidence type="ECO:0000256" key="1">
    <source>
        <dbReference type="PROSITE-ProRule" id="PRU00723"/>
    </source>
</evidence>
<protein>
    <recommendedName>
        <fullName evidence="7">C3H1-type domain-containing protein</fullName>
    </recommendedName>
</protein>
<gene>
    <name evidence="5" type="ORF">QTG54_000552</name>
</gene>
<evidence type="ECO:0000259" key="4">
    <source>
        <dbReference type="PROSITE" id="PS50828"/>
    </source>
</evidence>
<dbReference type="PROSITE" id="PS50103">
    <property type="entry name" value="ZF_C3H1"/>
    <property type="match status" value="1"/>
</dbReference>
<evidence type="ECO:0008006" key="7">
    <source>
        <dbReference type="Google" id="ProtNLM"/>
    </source>
</evidence>
<dbReference type="AlphaFoldDB" id="A0AAD8YLJ9"/>
<evidence type="ECO:0000313" key="6">
    <source>
        <dbReference type="Proteomes" id="UP001224775"/>
    </source>
</evidence>
<feature type="domain" description="C3H1-type" evidence="3">
    <location>
        <begin position="105"/>
        <end position="132"/>
    </location>
</feature>
<dbReference type="InterPro" id="IPR000571">
    <property type="entry name" value="Znf_CCCH"/>
</dbReference>
<keyword evidence="6" id="KW-1185">Reference proteome</keyword>
<dbReference type="InterPro" id="IPR036063">
    <property type="entry name" value="Smr_dom_sf"/>
</dbReference>
<evidence type="ECO:0000313" key="5">
    <source>
        <dbReference type="EMBL" id="KAK1748613.1"/>
    </source>
</evidence>
<keyword evidence="1" id="KW-0479">Metal-binding</keyword>
<dbReference type="GO" id="GO:0008270">
    <property type="term" value="F:zinc ion binding"/>
    <property type="evidence" value="ECO:0007669"/>
    <property type="project" value="UniProtKB-KW"/>
</dbReference>
<dbReference type="EMBL" id="JATAAI010000001">
    <property type="protein sequence ID" value="KAK1748613.1"/>
    <property type="molecule type" value="Genomic_DNA"/>
</dbReference>
<feature type="domain" description="Smr" evidence="4">
    <location>
        <begin position="457"/>
        <end position="539"/>
    </location>
</feature>
<sequence length="546" mass="61119">FTLSTQARRGDNNRKKFSGDSNRIHRVRRAREEADIIMKQAYTNTIRGGGGRPLTIATGSKKARKSNSNVPKCAYGSACNRKGCAFRHDKPTNNATQQYESYHDDPKSKICKQFLGGICSYGNKCLNRHPGEEEAERVRAQYKKHNCTYGMMYDRRLSLFSSMGGGRSGKYNPELLCEEVNGLTINGSSIIPTYEQWIAINCPAPATMDEAESYNIWYYPGSGMQRQPYEVYTLMYPQQTTSSLNATSQLWQPATNNIVSQPAPQSFQEWKQKGCPYPDWFTSDHDPWYDDDNRRREMEEVYELLYGEGAEETFALQQEVQNEAFPTPAELLANSNDISSSNQTIPAEAPTSGWASIAAKRPPQSAERTMTATVDRNATATYQQNNNSAKTKRPVAIPKEVWLPDTANSAYFHISNPIERFNAVNDYHKAHLSTVKIPLCFESNGTKNARGGKVALLDVHFQSAKTITPVLNRFLAKALSANSEVWIVTGSGQHVGVGHQRREGGGVLFNAVKKYLEEHEDDKGFEFRIGKDTSAAKIKSAEEHSL</sequence>